<dbReference type="InterPro" id="IPR032710">
    <property type="entry name" value="NTF2-like_dom_sf"/>
</dbReference>
<dbReference type="Gene3D" id="3.10.450.50">
    <property type="match status" value="1"/>
</dbReference>
<organism evidence="5 6">
    <name type="scientific">Nocardioides seonyuensis</name>
    <dbReference type="NCBI Taxonomy" id="2518371"/>
    <lineage>
        <taxon>Bacteria</taxon>
        <taxon>Bacillati</taxon>
        <taxon>Actinomycetota</taxon>
        <taxon>Actinomycetes</taxon>
        <taxon>Propionibacteriales</taxon>
        <taxon>Nocardioidaceae</taxon>
        <taxon>Nocardioides</taxon>
    </lineage>
</organism>
<proteinExistence type="predicted"/>
<comment type="subcellular location">
    <subcellularLocation>
        <location evidence="1">Membrane</location>
    </subcellularLocation>
</comment>
<keyword evidence="4" id="KW-0812">Transmembrane</keyword>
<feature type="region of interest" description="Disordered" evidence="3">
    <location>
        <begin position="1"/>
        <end position="29"/>
    </location>
</feature>
<evidence type="ECO:0000256" key="2">
    <source>
        <dbReference type="ARBA" id="ARBA00023136"/>
    </source>
</evidence>
<keyword evidence="4" id="KW-1133">Transmembrane helix</keyword>
<keyword evidence="6" id="KW-1185">Reference proteome</keyword>
<dbReference type="EMBL" id="CP038436">
    <property type="protein sequence ID" value="QBX55664.1"/>
    <property type="molecule type" value="Genomic_DNA"/>
</dbReference>
<evidence type="ECO:0000256" key="1">
    <source>
        <dbReference type="ARBA" id="ARBA00004370"/>
    </source>
</evidence>
<dbReference type="AlphaFoldDB" id="A0A4P7IEJ3"/>
<evidence type="ECO:0008006" key="7">
    <source>
        <dbReference type="Google" id="ProtNLM"/>
    </source>
</evidence>
<protein>
    <recommendedName>
        <fullName evidence="7">Mce-associated membrane protein</fullName>
    </recommendedName>
</protein>
<keyword evidence="2 4" id="KW-0472">Membrane</keyword>
<evidence type="ECO:0000313" key="6">
    <source>
        <dbReference type="Proteomes" id="UP000294853"/>
    </source>
</evidence>
<dbReference type="PANTHER" id="PTHR37042:SF4">
    <property type="entry name" value="OUTER MEMBRANE PROTEIN RV1973"/>
    <property type="match status" value="1"/>
</dbReference>
<gene>
    <name evidence="5" type="ORF">EXE58_09505</name>
</gene>
<dbReference type="PANTHER" id="PTHR37042">
    <property type="entry name" value="OUTER MEMBRANE PROTEIN RV1973"/>
    <property type="match status" value="1"/>
</dbReference>
<evidence type="ECO:0000313" key="5">
    <source>
        <dbReference type="EMBL" id="QBX55664.1"/>
    </source>
</evidence>
<dbReference type="SUPFAM" id="SSF54427">
    <property type="entry name" value="NTF2-like"/>
    <property type="match status" value="1"/>
</dbReference>
<dbReference type="GO" id="GO:0016020">
    <property type="term" value="C:membrane"/>
    <property type="evidence" value="ECO:0007669"/>
    <property type="project" value="UniProtKB-SubCell"/>
</dbReference>
<feature type="transmembrane region" description="Helical" evidence="4">
    <location>
        <begin position="35"/>
        <end position="58"/>
    </location>
</feature>
<sequence length="201" mass="21210">MTTAHGDVIDTDTDSPSPPPATSPEAGSSPRRRRVLWLLVGLAVASAVFAGWAGLSWWQAKNDDSLDLARTRDQVLIAAHGNIETLTSLDQRDEESVDAGINAWLEASTGDLNDELTKVDEQNKKDLVAAANVATGRVVEAAVIDLSAGGDSASVIAAVEITVEPKEGEATVKRNRFTADLLKVDGDWKLASLADVPVVSP</sequence>
<evidence type="ECO:0000256" key="3">
    <source>
        <dbReference type="SAM" id="MobiDB-lite"/>
    </source>
</evidence>
<evidence type="ECO:0000256" key="4">
    <source>
        <dbReference type="SAM" id="Phobius"/>
    </source>
</evidence>
<dbReference type="Proteomes" id="UP000294853">
    <property type="component" value="Chromosome"/>
</dbReference>
<dbReference type="KEGG" id="nsn:EXE58_09505"/>
<accession>A0A4P7IEJ3</accession>
<dbReference type="RefSeq" id="WP_135267655.1">
    <property type="nucleotide sequence ID" value="NZ_CP038436.1"/>
</dbReference>
<dbReference type="OrthoDB" id="3472661at2"/>
<reference evidence="5 6" key="1">
    <citation type="submission" date="2019-03" db="EMBL/GenBank/DDBJ databases">
        <title>Three New Species of Nocardioides, Nocardioides euryhalodurans sp. nov., Nocardioides seonyuensis sp. nov. and Nocardioides eburneoflavus sp. nov. Iolated from Soil.</title>
        <authorList>
            <person name="Roh S.G."/>
            <person name="Lee C."/>
            <person name="Kim M.-K."/>
            <person name="Kim S.B."/>
        </authorList>
    </citation>
    <scope>NUCLEOTIDE SEQUENCE [LARGE SCALE GENOMIC DNA]</scope>
    <source>
        <strain evidence="5 6">MMS17-SY207-3</strain>
    </source>
</reference>
<name>A0A4P7IEJ3_9ACTN</name>